<name>A0A0D7X1R5_9BACL</name>
<comment type="caution">
    <text evidence="1">The sequence shown here is derived from an EMBL/GenBank/DDBJ whole genome shotgun (WGS) entry which is preliminary data.</text>
</comment>
<proteinExistence type="predicted"/>
<dbReference type="AlphaFoldDB" id="A0A0D7X1R5"/>
<evidence type="ECO:0000313" key="2">
    <source>
        <dbReference type="Proteomes" id="UP000032534"/>
    </source>
</evidence>
<keyword evidence="2" id="KW-1185">Reference proteome</keyword>
<accession>A0A0D7X1R5</accession>
<sequence length="95" mass="10576">MLRLSCFWAYVAFHGCEYAGLRGCAELLFLFKLDAFMFPKQLGKMAAITAVILRLLEIPGPILEILTQGMYRFFFSIFVGQALCSLLNDTCAPAG</sequence>
<protein>
    <submittedName>
        <fullName evidence="1">Uncharacterized protein</fullName>
    </submittedName>
</protein>
<reference evidence="1 2" key="1">
    <citation type="submission" date="2014-11" db="EMBL/GenBank/DDBJ databases">
        <title>Draft Genome Sequences of Paenibacillus polymyxa NRRL B-30509 and Paenibacillus terrae NRRL B-30644, Strains from a Poultry Environment that Produce Tridecaptin A and Paenicidins.</title>
        <authorList>
            <person name="van Belkum M.J."/>
            <person name="Lohans C.T."/>
            <person name="Vederas J.C."/>
        </authorList>
    </citation>
    <scope>NUCLEOTIDE SEQUENCE [LARGE SCALE GENOMIC DNA]</scope>
    <source>
        <strain evidence="1 2">NRRL B-30644</strain>
    </source>
</reference>
<dbReference type="EMBL" id="JTHP01000023">
    <property type="protein sequence ID" value="KJD45199.1"/>
    <property type="molecule type" value="Genomic_DNA"/>
</dbReference>
<organism evidence="1 2">
    <name type="scientific">Paenibacillus terrae</name>
    <dbReference type="NCBI Taxonomy" id="159743"/>
    <lineage>
        <taxon>Bacteria</taxon>
        <taxon>Bacillati</taxon>
        <taxon>Bacillota</taxon>
        <taxon>Bacilli</taxon>
        <taxon>Bacillales</taxon>
        <taxon>Paenibacillaceae</taxon>
        <taxon>Paenibacillus</taxon>
    </lineage>
</organism>
<gene>
    <name evidence="1" type="ORF">QD47_13090</name>
</gene>
<evidence type="ECO:0000313" key="1">
    <source>
        <dbReference type="EMBL" id="KJD45199.1"/>
    </source>
</evidence>
<dbReference type="PATRIC" id="fig|159743.3.peg.2910"/>
<dbReference type="Proteomes" id="UP000032534">
    <property type="component" value="Unassembled WGS sequence"/>
</dbReference>